<proteinExistence type="predicted"/>
<dbReference type="OrthoDB" id="3432025at2"/>
<dbReference type="PANTHER" id="PTHR38847">
    <property type="match status" value="1"/>
</dbReference>
<dbReference type="RefSeq" id="WP_148353960.1">
    <property type="nucleotide sequence ID" value="NZ_JBHSBF010000005.1"/>
</dbReference>
<feature type="chain" id="PRO_5022792958" evidence="1">
    <location>
        <begin position="27"/>
        <end position="216"/>
    </location>
</feature>
<accession>A0A5D0TWU5</accession>
<dbReference type="PANTHER" id="PTHR38847:SF1">
    <property type="entry name" value="PSEUDOURIDINE SYNTHASE RSUA_RLUA-LIKE DOMAIN-CONTAINING PROTEIN"/>
    <property type="match status" value="1"/>
</dbReference>
<organism evidence="2 3">
    <name type="scientific">Actinomadura syzygii</name>
    <dbReference type="NCBI Taxonomy" id="1427538"/>
    <lineage>
        <taxon>Bacteria</taxon>
        <taxon>Bacillati</taxon>
        <taxon>Actinomycetota</taxon>
        <taxon>Actinomycetes</taxon>
        <taxon>Streptosporangiales</taxon>
        <taxon>Thermomonosporaceae</taxon>
        <taxon>Actinomadura</taxon>
    </lineage>
</organism>
<dbReference type="AlphaFoldDB" id="A0A5D0TWU5"/>
<sequence>MRKGIALSTAAAALAMTAASVTPAAASEHLLAHGPTGITIDVVSYNGSGCPKDSAEPAIAPTADSFTVTYAKYIAQAGGTVSPVESRKSCQLILNVHVPHGFSYAVSTTEHRGYASLQPGASGAQVANYYFQGQPETAQTSHPLAGPIKRNWQFNDSVTFTQLVWSPCGEERFFNIKTEVRVDQGTSDKTKISFVGVDSLDNTVKTTYRYTWKTCP</sequence>
<name>A0A5D0TWU5_9ACTN</name>
<reference evidence="2 3" key="1">
    <citation type="submission" date="2019-08" db="EMBL/GenBank/DDBJ databases">
        <title>Actinomadura sp. nov. CYP1-5 isolated from mountain soil.</title>
        <authorList>
            <person name="Songsumanus A."/>
            <person name="Kuncharoen N."/>
            <person name="Kudo T."/>
            <person name="Yuki M."/>
            <person name="Igarashi Y."/>
            <person name="Tanasupawat S."/>
        </authorList>
    </citation>
    <scope>NUCLEOTIDE SEQUENCE [LARGE SCALE GENOMIC DNA]</scope>
    <source>
        <strain evidence="2 3">GKU157</strain>
    </source>
</reference>
<dbReference type="InterPro" id="IPR025649">
    <property type="entry name" value="DUF4360"/>
</dbReference>
<gene>
    <name evidence="2" type="ORF">FXF65_32880</name>
</gene>
<evidence type="ECO:0000313" key="2">
    <source>
        <dbReference type="EMBL" id="TYC09910.1"/>
    </source>
</evidence>
<feature type="signal peptide" evidence="1">
    <location>
        <begin position="1"/>
        <end position="26"/>
    </location>
</feature>
<keyword evidence="1" id="KW-0732">Signal</keyword>
<dbReference type="Proteomes" id="UP000322634">
    <property type="component" value="Unassembled WGS sequence"/>
</dbReference>
<protein>
    <submittedName>
        <fullName evidence="2">DUF4360 domain-containing protein</fullName>
    </submittedName>
</protein>
<dbReference type="Pfam" id="PF14273">
    <property type="entry name" value="DUF4360"/>
    <property type="match status" value="1"/>
</dbReference>
<dbReference type="EMBL" id="VSFF01000013">
    <property type="protein sequence ID" value="TYC09910.1"/>
    <property type="molecule type" value="Genomic_DNA"/>
</dbReference>
<evidence type="ECO:0000313" key="3">
    <source>
        <dbReference type="Proteomes" id="UP000322634"/>
    </source>
</evidence>
<comment type="caution">
    <text evidence="2">The sequence shown here is derived from an EMBL/GenBank/DDBJ whole genome shotgun (WGS) entry which is preliminary data.</text>
</comment>
<evidence type="ECO:0000256" key="1">
    <source>
        <dbReference type="SAM" id="SignalP"/>
    </source>
</evidence>
<keyword evidence="3" id="KW-1185">Reference proteome</keyword>